<dbReference type="EMBL" id="CAJNDS010002845">
    <property type="protein sequence ID" value="CAE7616518.1"/>
    <property type="molecule type" value="Genomic_DNA"/>
</dbReference>
<keyword evidence="2" id="KW-0732">Signal</keyword>
<dbReference type="OrthoDB" id="441831at2759"/>
<evidence type="ECO:0000313" key="3">
    <source>
        <dbReference type="EMBL" id="CAE7616518.1"/>
    </source>
</evidence>
<feature type="region of interest" description="Disordered" evidence="1">
    <location>
        <begin position="116"/>
        <end position="135"/>
    </location>
</feature>
<organism evidence="3 4">
    <name type="scientific">Symbiodinium natans</name>
    <dbReference type="NCBI Taxonomy" id="878477"/>
    <lineage>
        <taxon>Eukaryota</taxon>
        <taxon>Sar</taxon>
        <taxon>Alveolata</taxon>
        <taxon>Dinophyceae</taxon>
        <taxon>Suessiales</taxon>
        <taxon>Symbiodiniaceae</taxon>
        <taxon>Symbiodinium</taxon>
    </lineage>
</organism>
<gene>
    <name evidence="3" type="primary">Esyt3</name>
    <name evidence="3" type="ORF">SNAT2548_LOCUS35044</name>
</gene>
<accession>A0A812VA39</accession>
<dbReference type="Proteomes" id="UP000604046">
    <property type="component" value="Unassembled WGS sequence"/>
</dbReference>
<feature type="signal peptide" evidence="2">
    <location>
        <begin position="1"/>
        <end position="25"/>
    </location>
</feature>
<evidence type="ECO:0000313" key="4">
    <source>
        <dbReference type="Proteomes" id="UP000604046"/>
    </source>
</evidence>
<protein>
    <submittedName>
        <fullName evidence="3">Esyt3 protein</fullName>
    </submittedName>
</protein>
<keyword evidence="4" id="KW-1185">Reference proteome</keyword>
<reference evidence="3" key="1">
    <citation type="submission" date="2021-02" db="EMBL/GenBank/DDBJ databases">
        <authorList>
            <person name="Dougan E. K."/>
            <person name="Rhodes N."/>
            <person name="Thang M."/>
            <person name="Chan C."/>
        </authorList>
    </citation>
    <scope>NUCLEOTIDE SEQUENCE</scope>
</reference>
<comment type="caution">
    <text evidence="3">The sequence shown here is derived from an EMBL/GenBank/DDBJ whole genome shotgun (WGS) entry which is preliminary data.</text>
</comment>
<proteinExistence type="predicted"/>
<feature type="chain" id="PRO_5032806372" evidence="2">
    <location>
        <begin position="26"/>
        <end position="236"/>
    </location>
</feature>
<sequence length="236" mass="24653">MAGALATLLVVTSAVCVASLNRSQGDCLCLFDVDRTLTGQQDLTSPKCSQNQVHPGIKDTAYGGGDLTLSQVGQSFKGTFCTNCFVGIVTAGDVSGANSQERAILVQHLQSSGGKLPVTEWSGPSKSGEARRACTPQDAQSTLVTGCLDGTKQEAAKGIVAWLASRASIPLSNVWLFDDRSMNIKPFRGTGMNAKQISCATRNPQMQIGVCGATTQEILPAPGVSICADEEDQVVV</sequence>
<evidence type="ECO:0000256" key="2">
    <source>
        <dbReference type="SAM" id="SignalP"/>
    </source>
</evidence>
<evidence type="ECO:0000256" key="1">
    <source>
        <dbReference type="SAM" id="MobiDB-lite"/>
    </source>
</evidence>
<dbReference type="AlphaFoldDB" id="A0A812VA39"/>
<name>A0A812VA39_9DINO</name>